<comment type="subcellular location">
    <subcellularLocation>
        <location evidence="1">Cell membrane</location>
        <topology evidence="1">Multi-pass membrane protein</topology>
    </subcellularLocation>
</comment>
<feature type="transmembrane region" description="Helical" evidence="7">
    <location>
        <begin position="364"/>
        <end position="384"/>
    </location>
</feature>
<evidence type="ECO:0000256" key="4">
    <source>
        <dbReference type="ARBA" id="ARBA00022989"/>
    </source>
</evidence>
<dbReference type="RefSeq" id="WP_343973256.1">
    <property type="nucleotide sequence ID" value="NZ_BAAAJG010000003.1"/>
</dbReference>
<feature type="domain" description="Threonine/Serine exporter ThrE" evidence="9">
    <location>
        <begin position="321"/>
        <end position="447"/>
    </location>
</feature>
<evidence type="ECO:0000256" key="5">
    <source>
        <dbReference type="ARBA" id="ARBA00023136"/>
    </source>
</evidence>
<gene>
    <name evidence="10" type="ORF">ACFSCY_37270</name>
</gene>
<dbReference type="Pfam" id="PF12821">
    <property type="entry name" value="ThrE_2"/>
    <property type="match status" value="1"/>
</dbReference>
<feature type="transmembrane region" description="Helical" evidence="7">
    <location>
        <begin position="426"/>
        <end position="445"/>
    </location>
</feature>
<accession>A0ABW4FY43</accession>
<feature type="transmembrane region" description="Helical" evidence="7">
    <location>
        <begin position="316"/>
        <end position="334"/>
    </location>
</feature>
<comment type="caution">
    <text evidence="10">The sequence shown here is derived from an EMBL/GenBank/DDBJ whole genome shotgun (WGS) entry which is preliminary data.</text>
</comment>
<evidence type="ECO:0000313" key="11">
    <source>
        <dbReference type="Proteomes" id="UP001597145"/>
    </source>
</evidence>
<evidence type="ECO:0000256" key="7">
    <source>
        <dbReference type="SAM" id="Phobius"/>
    </source>
</evidence>
<feature type="transmembrane region" description="Helical" evidence="7">
    <location>
        <begin position="341"/>
        <end position="358"/>
    </location>
</feature>
<dbReference type="EMBL" id="JBHUCP010000048">
    <property type="protein sequence ID" value="MFD1535079.1"/>
    <property type="molecule type" value="Genomic_DNA"/>
</dbReference>
<dbReference type="InterPro" id="IPR024528">
    <property type="entry name" value="ThrE_2"/>
</dbReference>
<dbReference type="PANTHER" id="PTHR34390">
    <property type="entry name" value="UPF0442 PROTEIN YJJB-RELATED"/>
    <property type="match status" value="1"/>
</dbReference>
<evidence type="ECO:0000259" key="8">
    <source>
        <dbReference type="Pfam" id="PF06738"/>
    </source>
</evidence>
<sequence length="470" mass="47902">MTTAGRFSRRLRTALRREAQGLLQAGPRTVQLMRPLGPQVPSDARVQQVLDLCMQVGEVLLSSGENADETTRTMLRLASACGLSAVDVDITFTSITMCCHRGMAAAPVTSMRLVRYRSLDLTRLAEVSSVVDRVEHAELDAEGAAAVLAEAVSAPHPYPRWVATTGWAGLAASIALLLGAAPVTALVAFVVTALIDRTGRLLNRWGLPAFFQQVVGGMLATGATLALFAGGVFPPGTKPSLVIAASITVLLSGLSVVGTVQDAISGYYVTAAGRGMEILLLSAGLLTGVVLGLKIGFEFGLALEVAGELPSGAGQFSISLLASAAAAASFSLAGYARPRPLLAAGLAGAAGWGTYGVLTQLFATGPVAATGAAAVVVGIATGLLRRSGSGVAPLVVTLAGITPLLPGFTAYRGFYQLAVEGLADGLVTATVALGIGLALAAGVAFGDFLARPRRTPVTSVAEAPQDADRQ</sequence>
<keyword evidence="5 7" id="KW-0472">Membrane</keyword>
<evidence type="ECO:0000256" key="1">
    <source>
        <dbReference type="ARBA" id="ARBA00004651"/>
    </source>
</evidence>
<organism evidence="10 11">
    <name type="scientific">Pseudonocardia aurantiaca</name>
    <dbReference type="NCBI Taxonomy" id="75290"/>
    <lineage>
        <taxon>Bacteria</taxon>
        <taxon>Bacillati</taxon>
        <taxon>Actinomycetota</taxon>
        <taxon>Actinomycetes</taxon>
        <taxon>Pseudonocardiales</taxon>
        <taxon>Pseudonocardiaceae</taxon>
        <taxon>Pseudonocardia</taxon>
    </lineage>
</organism>
<dbReference type="InterPro" id="IPR050539">
    <property type="entry name" value="ThrE_Dicarb/AminoAcid_Exp"/>
</dbReference>
<proteinExistence type="inferred from homology"/>
<keyword evidence="2" id="KW-1003">Cell membrane</keyword>
<keyword evidence="4 7" id="KW-1133">Transmembrane helix</keyword>
<dbReference type="PANTHER" id="PTHR34390:SF2">
    <property type="entry name" value="SUCCINATE TRANSPORTER SUBUNIT YJJP-RELATED"/>
    <property type="match status" value="1"/>
</dbReference>
<comment type="similarity">
    <text evidence="6">Belongs to the ThrE exporter (TC 2.A.79) family.</text>
</comment>
<evidence type="ECO:0000313" key="10">
    <source>
        <dbReference type="EMBL" id="MFD1535079.1"/>
    </source>
</evidence>
<reference evidence="11" key="1">
    <citation type="journal article" date="2019" name="Int. J. Syst. Evol. Microbiol.">
        <title>The Global Catalogue of Microorganisms (GCM) 10K type strain sequencing project: providing services to taxonomists for standard genome sequencing and annotation.</title>
        <authorList>
            <consortium name="The Broad Institute Genomics Platform"/>
            <consortium name="The Broad Institute Genome Sequencing Center for Infectious Disease"/>
            <person name="Wu L."/>
            <person name="Ma J."/>
        </authorList>
    </citation>
    <scope>NUCLEOTIDE SEQUENCE [LARGE SCALE GENOMIC DNA]</scope>
    <source>
        <strain evidence="11">JCM 12165</strain>
    </source>
</reference>
<keyword evidence="3 7" id="KW-0812">Transmembrane</keyword>
<dbReference type="InterPro" id="IPR010619">
    <property type="entry name" value="ThrE-like_N"/>
</dbReference>
<feature type="transmembrane region" description="Helical" evidence="7">
    <location>
        <begin position="167"/>
        <end position="195"/>
    </location>
</feature>
<feature type="transmembrane region" description="Helical" evidence="7">
    <location>
        <begin position="239"/>
        <end position="257"/>
    </location>
</feature>
<keyword evidence="11" id="KW-1185">Reference proteome</keyword>
<dbReference type="Pfam" id="PF06738">
    <property type="entry name" value="ThrE"/>
    <property type="match status" value="1"/>
</dbReference>
<protein>
    <submittedName>
        <fullName evidence="10">Threonine/serine exporter ThrE family protein</fullName>
    </submittedName>
</protein>
<name>A0ABW4FY43_9PSEU</name>
<feature type="transmembrane region" description="Helical" evidence="7">
    <location>
        <begin position="278"/>
        <end position="296"/>
    </location>
</feature>
<evidence type="ECO:0000256" key="2">
    <source>
        <dbReference type="ARBA" id="ARBA00022475"/>
    </source>
</evidence>
<feature type="transmembrane region" description="Helical" evidence="7">
    <location>
        <begin position="391"/>
        <end position="414"/>
    </location>
</feature>
<feature type="domain" description="Threonine/serine exporter-like N-terminal" evidence="8">
    <location>
        <begin position="51"/>
        <end position="295"/>
    </location>
</feature>
<dbReference type="Proteomes" id="UP001597145">
    <property type="component" value="Unassembled WGS sequence"/>
</dbReference>
<evidence type="ECO:0000256" key="3">
    <source>
        <dbReference type="ARBA" id="ARBA00022692"/>
    </source>
</evidence>
<feature type="transmembrane region" description="Helical" evidence="7">
    <location>
        <begin position="207"/>
        <end position="233"/>
    </location>
</feature>
<evidence type="ECO:0000256" key="6">
    <source>
        <dbReference type="ARBA" id="ARBA00034125"/>
    </source>
</evidence>
<evidence type="ECO:0000259" key="9">
    <source>
        <dbReference type="Pfam" id="PF12821"/>
    </source>
</evidence>